<protein>
    <submittedName>
        <fullName evidence="7">FHA domain-containing protein</fullName>
    </submittedName>
</protein>
<dbReference type="SUPFAM" id="SSF49879">
    <property type="entry name" value="SMAD/FHA domain"/>
    <property type="match status" value="1"/>
</dbReference>
<evidence type="ECO:0000256" key="2">
    <source>
        <dbReference type="SAM" id="Phobius"/>
    </source>
</evidence>
<evidence type="ECO:0000259" key="4">
    <source>
        <dbReference type="PROSITE" id="PS50006"/>
    </source>
</evidence>
<dbReference type="SUPFAM" id="SSF54768">
    <property type="entry name" value="dsRNA-binding domain-like"/>
    <property type="match status" value="1"/>
</dbReference>
<dbReference type="Pfam" id="PF00498">
    <property type="entry name" value="FHA"/>
    <property type="match status" value="1"/>
</dbReference>
<reference evidence="7" key="2">
    <citation type="submission" date="2017-02" db="UniProtKB">
        <authorList>
            <consortium name="WormBaseParasite"/>
        </authorList>
    </citation>
    <scope>IDENTIFICATION</scope>
</reference>
<dbReference type="AlphaFoldDB" id="A0A0K0DJF3"/>
<dbReference type="Gene3D" id="2.60.200.20">
    <property type="match status" value="1"/>
</dbReference>
<accession>A0A0K0DJF3</accession>
<keyword evidence="6" id="KW-1185">Reference proteome</keyword>
<feature type="transmembrane region" description="Helical" evidence="2">
    <location>
        <begin position="325"/>
        <end position="347"/>
    </location>
</feature>
<feature type="domain" description="DRBM" evidence="5">
    <location>
        <begin position="233"/>
        <end position="308"/>
    </location>
</feature>
<dbReference type="Proteomes" id="UP000035642">
    <property type="component" value="Unassembled WGS sequence"/>
</dbReference>
<keyword evidence="2" id="KW-0812">Transmembrane</keyword>
<dbReference type="SMART" id="SM00358">
    <property type="entry name" value="DSRM"/>
    <property type="match status" value="1"/>
</dbReference>
<reference evidence="6" key="1">
    <citation type="submission" date="2012-09" db="EMBL/GenBank/DDBJ databases">
        <authorList>
            <person name="Martin A.A."/>
        </authorList>
    </citation>
    <scope>NUCLEOTIDE SEQUENCE</scope>
</reference>
<dbReference type="InterPro" id="IPR000253">
    <property type="entry name" value="FHA_dom"/>
</dbReference>
<feature type="chain" id="PRO_5005326760" evidence="3">
    <location>
        <begin position="17"/>
        <end position="362"/>
    </location>
</feature>
<proteinExistence type="predicted"/>
<keyword evidence="3" id="KW-0732">Signal</keyword>
<feature type="signal peptide" evidence="3">
    <location>
        <begin position="1"/>
        <end position="16"/>
    </location>
</feature>
<dbReference type="InterPro" id="IPR008984">
    <property type="entry name" value="SMAD_FHA_dom_sf"/>
</dbReference>
<evidence type="ECO:0000313" key="6">
    <source>
        <dbReference type="Proteomes" id="UP000035642"/>
    </source>
</evidence>
<evidence type="ECO:0000256" key="1">
    <source>
        <dbReference type="PROSITE-ProRule" id="PRU00266"/>
    </source>
</evidence>
<dbReference type="GO" id="GO:0003723">
    <property type="term" value="F:RNA binding"/>
    <property type="evidence" value="ECO:0007669"/>
    <property type="project" value="UniProtKB-UniRule"/>
</dbReference>
<dbReference type="InterPro" id="IPR050923">
    <property type="entry name" value="Cell_Proc_Reg/RNA_Proc"/>
</dbReference>
<dbReference type="WBParaSite" id="ACAC_0001153001-mRNA-1">
    <property type="protein sequence ID" value="ACAC_0001153001-mRNA-1"/>
    <property type="gene ID" value="ACAC_0001153001"/>
</dbReference>
<evidence type="ECO:0000256" key="3">
    <source>
        <dbReference type="SAM" id="SignalP"/>
    </source>
</evidence>
<evidence type="ECO:0000313" key="7">
    <source>
        <dbReference type="WBParaSite" id="ACAC_0001153001-mRNA-1"/>
    </source>
</evidence>
<dbReference type="PANTHER" id="PTHR23308">
    <property type="entry name" value="NUCLEAR INHIBITOR OF PROTEIN PHOSPHATASE-1"/>
    <property type="match status" value="1"/>
</dbReference>
<dbReference type="PROSITE" id="PS50137">
    <property type="entry name" value="DS_RBD"/>
    <property type="match status" value="1"/>
</dbReference>
<dbReference type="Pfam" id="PF00035">
    <property type="entry name" value="dsrm"/>
    <property type="match status" value="1"/>
</dbReference>
<organism evidence="6 7">
    <name type="scientific">Angiostrongylus cantonensis</name>
    <name type="common">Rat lungworm</name>
    <dbReference type="NCBI Taxonomy" id="6313"/>
    <lineage>
        <taxon>Eukaryota</taxon>
        <taxon>Metazoa</taxon>
        <taxon>Ecdysozoa</taxon>
        <taxon>Nematoda</taxon>
        <taxon>Chromadorea</taxon>
        <taxon>Rhabditida</taxon>
        <taxon>Rhabditina</taxon>
        <taxon>Rhabditomorpha</taxon>
        <taxon>Strongyloidea</taxon>
        <taxon>Metastrongylidae</taxon>
        <taxon>Angiostrongylus</taxon>
    </lineage>
</organism>
<evidence type="ECO:0000259" key="5">
    <source>
        <dbReference type="PROSITE" id="PS50137"/>
    </source>
</evidence>
<keyword evidence="1" id="KW-0694">RNA-binding</keyword>
<name>A0A0K0DJF3_ANGCA</name>
<dbReference type="SMART" id="SM00240">
    <property type="entry name" value="FHA"/>
    <property type="match status" value="1"/>
</dbReference>
<dbReference type="CDD" id="cd19856">
    <property type="entry name" value="DSRM_Kanadaptin"/>
    <property type="match status" value="1"/>
</dbReference>
<dbReference type="InterPro" id="IPR014720">
    <property type="entry name" value="dsRBD_dom"/>
</dbReference>
<keyword evidence="2" id="KW-0472">Membrane</keyword>
<dbReference type="Gene3D" id="3.30.160.20">
    <property type="match status" value="1"/>
</dbReference>
<keyword evidence="2" id="KW-1133">Transmembrane helix</keyword>
<feature type="domain" description="FHA" evidence="4">
    <location>
        <begin position="59"/>
        <end position="115"/>
    </location>
</feature>
<sequence>MRSASLWGRSMSGALSFFLMRSIATPQLQIGQCKILQVVKNGVVVDVIDLDLRKHDTFVVIGRLCNCDVVLDHPSISRYHCILQYGEDTMDRTGKGWHIYDLGSTHGSKVNKRKLPAKQYVRIRVGYVLQFGGSTRLLSLLGPSHDCEAEWNCSPSEMREKLHKKADAKLSALAQKEMEHGEKNETEDEGIDWGMNYGEDDKFSTYALPYMFVFKIEMDAHLMDDREQYYQADPKKALAKFFEREGFDMEFQISEQGVGHSHKWLCTVELPIEINGVDRAYIAQAIVSTSKKDAQVQCALEACRILDAHGILRYFFVKRTFLLNLVYFSLVGVILTDTFLYGSILPFGKILFPLQKMFLVAK</sequence>
<dbReference type="PROSITE" id="PS50006">
    <property type="entry name" value="FHA_DOMAIN"/>
    <property type="match status" value="1"/>
</dbReference>